<evidence type="ECO:0000256" key="1">
    <source>
        <dbReference type="ARBA" id="ARBA00005043"/>
    </source>
</evidence>
<feature type="compositionally biased region" description="Low complexity" evidence="7">
    <location>
        <begin position="1077"/>
        <end position="1086"/>
    </location>
</feature>
<evidence type="ECO:0000256" key="7">
    <source>
        <dbReference type="SAM" id="MobiDB-lite"/>
    </source>
</evidence>
<dbReference type="PIRSF" id="PIRSF017233">
    <property type="entry name" value="IKAP"/>
    <property type="match status" value="1"/>
</dbReference>
<accession>A0AAV5RPK5</accession>
<feature type="domain" description="ELP1 three-helical bundle" evidence="12">
    <location>
        <begin position="1001"/>
        <end position="1168"/>
    </location>
</feature>
<evidence type="ECO:0000259" key="8">
    <source>
        <dbReference type="Pfam" id="PF04762"/>
    </source>
</evidence>
<feature type="domain" description="ELP1 first N-terminal beta-propeller" evidence="8">
    <location>
        <begin position="27"/>
        <end position="356"/>
    </location>
</feature>
<dbReference type="Pfam" id="PF04762">
    <property type="entry name" value="Beta-prop_ELP1_1st"/>
    <property type="match status" value="1"/>
</dbReference>
<sequence>MRNLVPYVVSQLNCADECPFPLVSVSIDESTVFCCFQEGPIIAVHAWTPSSSWIAAVEIEYAEDKVVCIKGNAFAHSCVIVLENGDILEADFAQGCEQMTVLHSFNKKVWTCEWSPDGEIVAVVLSDEQAGFELVLLSQSFEFLSSHTFSDTDLALAEKHVTVGWGKRETQFQGKGMKRDPTVQYNPQSGVVSTMDDASVSVCWRGDGEFLVVNARLDYSERTTRRALFVFTRDGQLSSVSEPVDFLLPSVAWQPSGQFIAAACAPNDDKQYTIQLFERNGLKRTEISLPIGLQKPTSLQWSSNSAVLAVNTGTENSEESGTSEGLSYLFVMKNWRWYLKHVTSELENAVTRWHPEQPYTLVQHNMETVKFSTYQLASQTNDQGLAAVIDYTEVGVTPLGFANVPPPMSFANVSLPAPVQSVACSGEDRVVAALIDGTICDIKLDLEEEELTIVSEYKLLVRPRLVTFAANGDIIVSLETNVLMQLSNGQAEILRETDQISVLKGDYYLCKSQLFRVADGSIVSDFSQPVLDFFVSGPDTYALARNGSLLFNSRVLAQGVTSMFATSTHLLFTTLNKLKFIHLNVSNPVVPGDDEINEQCREIERGSLLVSVIPANMSVVLQAPRGNLETIYPRMLVLNKIRECVASLDYSRAFIECKTHRIDMNLLYDLDPKQFESNVQLVVEQLRSEANIDLFLSSLEDVDVTLTKYVDTGKTSTEDNTNAADSKEQGKRPEKVNQLLEFIAPFIPVTCQITALALAHPPKLAEALELASASPEHVKHLLFLSDAQQMYRVALTAYNPRLALLVAQQAQMDPKEYLPFLKARDSESEYLSKFNIDVYLKNYNRALPNLINDPESSDSSIVEFVKHHELYVEALQLLRGTGRECESKLLEMQAELLLRSSNYVKAGENYEALKDNQKAIDAYVLGGEWRRAIALTDSENRKEVAERLVEVNEMNKHYEGAAHIYAYFLNNYQKAVECYCQCNAFDDAVMISRLHNLNDVLETGLRESFSSFQELISDCTQQVNSQLKRLRDIRLKRDENVLGFDNLDNDFADDVSVAGTETTNASAYTRYTDKSSTGTAATNATRRTLKNQRRQERKKVRGKKGSVYEEDYLIASTARLVERITTNRKDLQALISTLARTNLLVYTNQLVSGYNALIALLDANLDEIYSIDEKSLIRYDASGHEIKVEKPKKPELPETVHV</sequence>
<organism evidence="13 14">
    <name type="scientific">Starmerella bacillaris</name>
    <name type="common">Yeast</name>
    <name type="synonym">Candida zemplinina</name>
    <dbReference type="NCBI Taxonomy" id="1247836"/>
    <lineage>
        <taxon>Eukaryota</taxon>
        <taxon>Fungi</taxon>
        <taxon>Dikarya</taxon>
        <taxon>Ascomycota</taxon>
        <taxon>Saccharomycotina</taxon>
        <taxon>Dipodascomycetes</taxon>
        <taxon>Dipodascales</taxon>
        <taxon>Trichomonascaceae</taxon>
        <taxon>Starmerella</taxon>
    </lineage>
</organism>
<evidence type="ECO:0000259" key="10">
    <source>
        <dbReference type="Pfam" id="PF23878"/>
    </source>
</evidence>
<feature type="domain" description="ELP1 N-terminal second beta-propeller" evidence="9">
    <location>
        <begin position="388"/>
        <end position="455"/>
    </location>
</feature>
<dbReference type="Pfam" id="PF23936">
    <property type="entry name" value="HB_ELP1"/>
    <property type="match status" value="1"/>
</dbReference>
<dbReference type="Pfam" id="PF23878">
    <property type="entry name" value="TPR_ELP1"/>
    <property type="match status" value="1"/>
</dbReference>
<keyword evidence="14" id="KW-1185">Reference proteome</keyword>
<evidence type="ECO:0000313" key="13">
    <source>
        <dbReference type="EMBL" id="GMM53061.1"/>
    </source>
</evidence>
<dbReference type="InterPro" id="IPR015943">
    <property type="entry name" value="WD40/YVTN_repeat-like_dom_sf"/>
</dbReference>
<evidence type="ECO:0000259" key="12">
    <source>
        <dbReference type="Pfam" id="PF23936"/>
    </source>
</evidence>
<dbReference type="InterPro" id="IPR056164">
    <property type="entry name" value="Beta-prop_ELP1_1st"/>
</dbReference>
<evidence type="ECO:0000256" key="2">
    <source>
        <dbReference type="ARBA" id="ARBA00006086"/>
    </source>
</evidence>
<feature type="domain" description="ELP1 alpha-solenoid" evidence="11">
    <location>
        <begin position="634"/>
        <end position="822"/>
    </location>
</feature>
<dbReference type="InterPro" id="IPR056169">
    <property type="entry name" value="HB_ELP1"/>
</dbReference>
<feature type="region of interest" description="Disordered" evidence="7">
    <location>
        <begin position="1074"/>
        <end position="1103"/>
    </location>
</feature>
<gene>
    <name evidence="13" type="ORF">DASB73_040240</name>
</gene>
<dbReference type="PANTHER" id="PTHR12747:SF0">
    <property type="entry name" value="ELONGATOR COMPLEX PROTEIN 1"/>
    <property type="match status" value="1"/>
</dbReference>
<dbReference type="InterPro" id="IPR056165">
    <property type="entry name" value="Beta-prop_ELP1_2nd"/>
</dbReference>
<evidence type="ECO:0000256" key="6">
    <source>
        <dbReference type="PIRNR" id="PIRNR017233"/>
    </source>
</evidence>
<evidence type="ECO:0000256" key="5">
    <source>
        <dbReference type="ARBA" id="ARBA00029535"/>
    </source>
</evidence>
<dbReference type="Pfam" id="PF23797">
    <property type="entry name" value="Beta-prop_ELP1_2nd"/>
    <property type="match status" value="2"/>
</dbReference>
<keyword evidence="4" id="KW-0819">tRNA processing</keyword>
<evidence type="ECO:0000259" key="11">
    <source>
        <dbReference type="Pfam" id="PF23925"/>
    </source>
</evidence>
<comment type="function">
    <text evidence="6">Component of the elongator complex which is required for multiple tRNA modifications, including mcm5U (5-methoxycarbonylmethyl uridine), mcm5s2U (5-methoxycarbonylmethyl-2-thiouridine), and ncm5U (5-carbamoylmethyl uridine). The elongator complex catalyzes formation of carboxymethyluridine in the wobble base at position 34 in tRNAs.</text>
</comment>
<comment type="similarity">
    <text evidence="2 6">Belongs to the ELP1/IKA1 family.</text>
</comment>
<evidence type="ECO:0000256" key="3">
    <source>
        <dbReference type="ARBA" id="ARBA00022490"/>
    </source>
</evidence>
<evidence type="ECO:0000313" key="14">
    <source>
        <dbReference type="Proteomes" id="UP001362899"/>
    </source>
</evidence>
<dbReference type="InterPro" id="IPR056166">
    <property type="entry name" value="TPR_ELP1"/>
</dbReference>
<dbReference type="GO" id="GO:0005829">
    <property type="term" value="C:cytosol"/>
    <property type="evidence" value="ECO:0007669"/>
    <property type="project" value="TreeGrafter"/>
</dbReference>
<dbReference type="Proteomes" id="UP001362899">
    <property type="component" value="Unassembled WGS sequence"/>
</dbReference>
<dbReference type="PANTHER" id="PTHR12747">
    <property type="entry name" value="ELONGATOR COMPLEX PROTEIN 1"/>
    <property type="match status" value="1"/>
</dbReference>
<dbReference type="Gene3D" id="2.130.10.10">
    <property type="entry name" value="YVTN repeat-like/Quinoprotein amine dehydrogenase"/>
    <property type="match status" value="1"/>
</dbReference>
<comment type="caution">
    <text evidence="13">The sequence shown here is derived from an EMBL/GenBank/DDBJ whole genome shotgun (WGS) entry which is preliminary data.</text>
</comment>
<name>A0AAV5RPK5_STABA</name>
<dbReference type="SUPFAM" id="SSF48452">
    <property type="entry name" value="TPR-like"/>
    <property type="match status" value="1"/>
</dbReference>
<dbReference type="InterPro" id="IPR011990">
    <property type="entry name" value="TPR-like_helical_dom_sf"/>
</dbReference>
<dbReference type="GO" id="GO:0033588">
    <property type="term" value="C:elongator holoenzyme complex"/>
    <property type="evidence" value="ECO:0007669"/>
    <property type="project" value="InterPro"/>
</dbReference>
<feature type="compositionally biased region" description="Basic residues" evidence="7">
    <location>
        <begin position="1087"/>
        <end position="1103"/>
    </location>
</feature>
<dbReference type="InterPro" id="IPR056167">
    <property type="entry name" value="A-sol_ELP1"/>
</dbReference>
<dbReference type="EMBL" id="BTGC01000008">
    <property type="protein sequence ID" value="GMM53061.1"/>
    <property type="molecule type" value="Genomic_DNA"/>
</dbReference>
<dbReference type="GO" id="GO:0002926">
    <property type="term" value="P:tRNA wobble base 5-methoxycarbonylmethyl-2-thiouridinylation"/>
    <property type="evidence" value="ECO:0007669"/>
    <property type="project" value="TreeGrafter"/>
</dbReference>
<dbReference type="SUPFAM" id="SSF69322">
    <property type="entry name" value="Tricorn protease domain 2"/>
    <property type="match status" value="1"/>
</dbReference>
<dbReference type="InterPro" id="IPR006849">
    <property type="entry name" value="Elp1"/>
</dbReference>
<keyword evidence="3 6" id="KW-0963">Cytoplasm</keyword>
<dbReference type="Gene3D" id="1.25.40.470">
    <property type="match status" value="1"/>
</dbReference>
<reference evidence="13 14" key="1">
    <citation type="journal article" date="2023" name="Elife">
        <title>Identification of key yeast species and microbe-microbe interactions impacting larval growth of Drosophila in the wild.</title>
        <authorList>
            <person name="Mure A."/>
            <person name="Sugiura Y."/>
            <person name="Maeda R."/>
            <person name="Honda K."/>
            <person name="Sakurai N."/>
            <person name="Takahashi Y."/>
            <person name="Watada M."/>
            <person name="Katoh T."/>
            <person name="Gotoh A."/>
            <person name="Gotoh Y."/>
            <person name="Taniguchi I."/>
            <person name="Nakamura K."/>
            <person name="Hayashi T."/>
            <person name="Katayama T."/>
            <person name="Uemura T."/>
            <person name="Hattori Y."/>
        </authorList>
    </citation>
    <scope>NUCLEOTIDE SEQUENCE [LARGE SCALE GENOMIC DNA]</scope>
    <source>
        <strain evidence="13 14">SB-73</strain>
    </source>
</reference>
<keyword evidence="6" id="KW-0539">Nucleus</keyword>
<dbReference type="GO" id="GO:0005634">
    <property type="term" value="C:nucleus"/>
    <property type="evidence" value="ECO:0007669"/>
    <property type="project" value="UniProtKB-SubCell"/>
</dbReference>
<feature type="domain" description="ELP1 TPR" evidence="10">
    <location>
        <begin position="833"/>
        <end position="988"/>
    </location>
</feature>
<comment type="subcellular location">
    <subcellularLocation>
        <location evidence="6">Cytoplasm</location>
    </subcellularLocation>
    <subcellularLocation>
        <location evidence="6">Nucleus</location>
    </subcellularLocation>
</comment>
<dbReference type="AlphaFoldDB" id="A0AAV5RPK5"/>
<dbReference type="GO" id="GO:0000049">
    <property type="term" value="F:tRNA binding"/>
    <property type="evidence" value="ECO:0007669"/>
    <property type="project" value="TreeGrafter"/>
</dbReference>
<protein>
    <recommendedName>
        <fullName evidence="5 6">Elongator complex protein 1</fullName>
    </recommendedName>
</protein>
<dbReference type="Pfam" id="PF23925">
    <property type="entry name" value="A-sol_ELP1"/>
    <property type="match status" value="1"/>
</dbReference>
<evidence type="ECO:0000256" key="4">
    <source>
        <dbReference type="ARBA" id="ARBA00022694"/>
    </source>
</evidence>
<evidence type="ECO:0000259" key="9">
    <source>
        <dbReference type="Pfam" id="PF23797"/>
    </source>
</evidence>
<feature type="domain" description="ELP1 N-terminal second beta-propeller" evidence="9">
    <location>
        <begin position="524"/>
        <end position="610"/>
    </location>
</feature>
<proteinExistence type="inferred from homology"/>
<comment type="pathway">
    <text evidence="1">tRNA modification; 5-methoxycarbonylmethyl-2-thiouridine-tRNA biosynthesis.</text>
</comment>